<evidence type="ECO:0000256" key="2">
    <source>
        <dbReference type="SAM" id="MobiDB-lite"/>
    </source>
</evidence>
<dbReference type="Proteomes" id="UP001460270">
    <property type="component" value="Unassembled WGS sequence"/>
</dbReference>
<sequence>MSDCSAIMAELKSQKQEFKTLKAQISETQSQISDMQSSLERQLTSKVERLECLISQNRDELKAELDRTAKQIQESFDLDVSQMSARIDNLERKLEDAKRPTVHFNPDVSLIVAGLVFIEGEDVMARIKTLLEEGLGCEPVPGVISVERMTSRGRGPGIIKVELKSVEEKVAVLRRKQRLRDNDTYKYVYINSAKSHAERLVDLNFRTLLKELPLGKEFILARNGRLLRRSQADDVTARSGRSSPHQRHNTGSHSKHSIVSPPTPKDTPTSSSGLISDLHCSPAVLQLYPLLQPLIQNVRCHVEMELRSENSAWKTIPASASVISTPALHLRSNHVSLCTACSISFSSPPPSQPIRASEPHSKEQLNLCSWLQLSQESFRLIATHLLPISTSTSTFFLSTTTSV</sequence>
<organism evidence="3 4">
    <name type="scientific">Mugilogobius chulae</name>
    <name type="common">yellowstripe goby</name>
    <dbReference type="NCBI Taxonomy" id="88201"/>
    <lineage>
        <taxon>Eukaryota</taxon>
        <taxon>Metazoa</taxon>
        <taxon>Chordata</taxon>
        <taxon>Craniata</taxon>
        <taxon>Vertebrata</taxon>
        <taxon>Euteleostomi</taxon>
        <taxon>Actinopterygii</taxon>
        <taxon>Neopterygii</taxon>
        <taxon>Teleostei</taxon>
        <taxon>Neoteleostei</taxon>
        <taxon>Acanthomorphata</taxon>
        <taxon>Gobiaria</taxon>
        <taxon>Gobiiformes</taxon>
        <taxon>Gobioidei</taxon>
        <taxon>Gobiidae</taxon>
        <taxon>Gobionellinae</taxon>
        <taxon>Mugilogobius</taxon>
    </lineage>
</organism>
<accession>A0AAW0NEK9</accession>
<evidence type="ECO:0000313" key="4">
    <source>
        <dbReference type="Proteomes" id="UP001460270"/>
    </source>
</evidence>
<dbReference type="AlphaFoldDB" id="A0AAW0NEK9"/>
<feature type="coiled-coil region" evidence="1">
    <location>
        <begin position="4"/>
        <end position="100"/>
    </location>
</feature>
<comment type="caution">
    <text evidence="3">The sequence shown here is derived from an EMBL/GenBank/DDBJ whole genome shotgun (WGS) entry which is preliminary data.</text>
</comment>
<feature type="compositionally biased region" description="Basic residues" evidence="2">
    <location>
        <begin position="244"/>
        <end position="256"/>
    </location>
</feature>
<evidence type="ECO:0000313" key="3">
    <source>
        <dbReference type="EMBL" id="KAK7893496.1"/>
    </source>
</evidence>
<protein>
    <submittedName>
        <fullName evidence="3">Uncharacterized protein</fullName>
    </submittedName>
</protein>
<evidence type="ECO:0000256" key="1">
    <source>
        <dbReference type="SAM" id="Coils"/>
    </source>
</evidence>
<keyword evidence="1" id="KW-0175">Coiled coil</keyword>
<dbReference type="EMBL" id="JBBPFD010000016">
    <property type="protein sequence ID" value="KAK7893496.1"/>
    <property type="molecule type" value="Genomic_DNA"/>
</dbReference>
<proteinExistence type="predicted"/>
<name>A0AAW0NEK9_9GOBI</name>
<keyword evidence="4" id="KW-1185">Reference proteome</keyword>
<reference evidence="4" key="1">
    <citation type="submission" date="2024-04" db="EMBL/GenBank/DDBJ databases">
        <title>Salinicola lusitanus LLJ914,a marine bacterium isolated from the Okinawa Trough.</title>
        <authorList>
            <person name="Li J."/>
        </authorList>
    </citation>
    <scope>NUCLEOTIDE SEQUENCE [LARGE SCALE GENOMIC DNA]</scope>
</reference>
<gene>
    <name evidence="3" type="ORF">WMY93_022648</name>
</gene>
<feature type="region of interest" description="Disordered" evidence="2">
    <location>
        <begin position="230"/>
        <end position="273"/>
    </location>
</feature>